<dbReference type="Pfam" id="PF00076">
    <property type="entry name" value="RRM_1"/>
    <property type="match status" value="1"/>
</dbReference>
<dbReference type="EMBL" id="KQ964462">
    <property type="protein sequence ID" value="KXN72002.1"/>
    <property type="molecule type" value="Genomic_DNA"/>
</dbReference>
<dbReference type="InterPro" id="IPR012677">
    <property type="entry name" value="Nucleotide-bd_a/b_plait_sf"/>
</dbReference>
<evidence type="ECO:0000259" key="3">
    <source>
        <dbReference type="PROSITE" id="PS50102"/>
    </source>
</evidence>
<gene>
    <name evidence="4" type="ORF">CONCODRAFT_33177</name>
</gene>
<protein>
    <submittedName>
        <fullName evidence="4">RNP-1 like RNA-binding protein</fullName>
    </submittedName>
</protein>
<dbReference type="CDD" id="cd21608">
    <property type="entry name" value="RRM2_NsCP33_like"/>
    <property type="match status" value="1"/>
</dbReference>
<dbReference type="PANTHER" id="PTHR48027">
    <property type="entry name" value="HETEROGENEOUS NUCLEAR RIBONUCLEOPROTEIN 87F-RELATED"/>
    <property type="match status" value="1"/>
</dbReference>
<dbReference type="InterPro" id="IPR035979">
    <property type="entry name" value="RBD_domain_sf"/>
</dbReference>
<dbReference type="PROSITE" id="PS50102">
    <property type="entry name" value="RRM"/>
    <property type="match status" value="1"/>
</dbReference>
<accession>A0A137PAP7</accession>
<dbReference type="OrthoDB" id="439808at2759"/>
<dbReference type="SMART" id="SM00360">
    <property type="entry name" value="RRM"/>
    <property type="match status" value="1"/>
</dbReference>
<dbReference type="STRING" id="796925.A0A137PAP7"/>
<evidence type="ECO:0000256" key="1">
    <source>
        <dbReference type="ARBA" id="ARBA00022884"/>
    </source>
</evidence>
<keyword evidence="1 2" id="KW-0694">RNA-binding</keyword>
<dbReference type="Gene3D" id="3.30.70.330">
    <property type="match status" value="1"/>
</dbReference>
<feature type="non-terminal residue" evidence="4">
    <location>
        <position position="94"/>
    </location>
</feature>
<dbReference type="AlphaFoldDB" id="A0A137PAP7"/>
<reference evidence="4 5" key="1">
    <citation type="journal article" date="2015" name="Genome Biol. Evol.">
        <title>Phylogenomic analyses indicate that early fungi evolved digesting cell walls of algal ancestors of land plants.</title>
        <authorList>
            <person name="Chang Y."/>
            <person name="Wang S."/>
            <person name="Sekimoto S."/>
            <person name="Aerts A.L."/>
            <person name="Choi C."/>
            <person name="Clum A."/>
            <person name="LaButti K.M."/>
            <person name="Lindquist E.A."/>
            <person name="Yee Ngan C."/>
            <person name="Ohm R.A."/>
            <person name="Salamov A.A."/>
            <person name="Grigoriev I.V."/>
            <person name="Spatafora J.W."/>
            <person name="Berbee M.L."/>
        </authorList>
    </citation>
    <scope>NUCLEOTIDE SEQUENCE [LARGE SCALE GENOMIC DNA]</scope>
    <source>
        <strain evidence="4 5">NRRL 28638</strain>
    </source>
</reference>
<proteinExistence type="predicted"/>
<evidence type="ECO:0000313" key="4">
    <source>
        <dbReference type="EMBL" id="KXN72002.1"/>
    </source>
</evidence>
<evidence type="ECO:0000256" key="2">
    <source>
        <dbReference type="PROSITE-ProRule" id="PRU00176"/>
    </source>
</evidence>
<organism evidence="4 5">
    <name type="scientific">Conidiobolus coronatus (strain ATCC 28846 / CBS 209.66 / NRRL 28638)</name>
    <name type="common">Delacroixia coronata</name>
    <dbReference type="NCBI Taxonomy" id="796925"/>
    <lineage>
        <taxon>Eukaryota</taxon>
        <taxon>Fungi</taxon>
        <taxon>Fungi incertae sedis</taxon>
        <taxon>Zoopagomycota</taxon>
        <taxon>Entomophthoromycotina</taxon>
        <taxon>Entomophthoromycetes</taxon>
        <taxon>Entomophthorales</taxon>
        <taxon>Ancylistaceae</taxon>
        <taxon>Conidiobolus</taxon>
    </lineage>
</organism>
<dbReference type="GO" id="GO:0003723">
    <property type="term" value="F:RNA binding"/>
    <property type="evidence" value="ECO:0007669"/>
    <property type="project" value="UniProtKB-UniRule"/>
</dbReference>
<feature type="domain" description="RRM" evidence="3">
    <location>
        <begin position="1"/>
        <end position="79"/>
    </location>
</feature>
<feature type="non-terminal residue" evidence="4">
    <location>
        <position position="1"/>
    </location>
</feature>
<dbReference type="InterPro" id="IPR048289">
    <property type="entry name" value="RRM2_NsCP33-like"/>
</dbReference>
<dbReference type="InterPro" id="IPR000504">
    <property type="entry name" value="RRM_dom"/>
</dbReference>
<dbReference type="Proteomes" id="UP000070444">
    <property type="component" value="Unassembled WGS sequence"/>
</dbReference>
<dbReference type="SUPFAM" id="SSF54928">
    <property type="entry name" value="RNA-binding domain, RBD"/>
    <property type="match status" value="1"/>
</dbReference>
<sequence>SKLFVGNLDWNTDKDEFQSYFSKYGDIDDVHIVTDKETGRSRGFGFVTYLCEDSADEAIKNLDNTEFKGRTIAVKIAENKAEHPRRNNGFNSGY</sequence>
<dbReference type="InterPro" id="IPR052462">
    <property type="entry name" value="SLIRP/GR-RBP-like"/>
</dbReference>
<dbReference type="OMA" id="YFSQAGQ"/>
<name>A0A137PAP7_CONC2</name>
<evidence type="ECO:0000313" key="5">
    <source>
        <dbReference type="Proteomes" id="UP000070444"/>
    </source>
</evidence>
<keyword evidence="5" id="KW-1185">Reference proteome</keyword>